<name>A0ACA9K6E7_9GLOM</name>
<sequence length="67" mass="7733">MHHRLCCTFCGKYFPTLKMVTTHKKSEHMKQKKHKRTTLSNSLDDFSLSLTSTTPETNNRGCVSDDE</sequence>
<evidence type="ECO:0000313" key="1">
    <source>
        <dbReference type="EMBL" id="CAG8455690.1"/>
    </source>
</evidence>
<feature type="non-terminal residue" evidence="1">
    <location>
        <position position="67"/>
    </location>
</feature>
<proteinExistence type="predicted"/>
<keyword evidence="2" id="KW-1185">Reference proteome</keyword>
<organism evidence="1 2">
    <name type="scientific">Dentiscutata heterogama</name>
    <dbReference type="NCBI Taxonomy" id="1316150"/>
    <lineage>
        <taxon>Eukaryota</taxon>
        <taxon>Fungi</taxon>
        <taxon>Fungi incertae sedis</taxon>
        <taxon>Mucoromycota</taxon>
        <taxon>Glomeromycotina</taxon>
        <taxon>Glomeromycetes</taxon>
        <taxon>Diversisporales</taxon>
        <taxon>Gigasporaceae</taxon>
        <taxon>Dentiscutata</taxon>
    </lineage>
</organism>
<reference evidence="1" key="1">
    <citation type="submission" date="2021-06" db="EMBL/GenBank/DDBJ databases">
        <authorList>
            <person name="Kallberg Y."/>
            <person name="Tangrot J."/>
            <person name="Rosling A."/>
        </authorList>
    </citation>
    <scope>NUCLEOTIDE SEQUENCE</scope>
    <source>
        <strain evidence="1">IL203A</strain>
    </source>
</reference>
<dbReference type="Proteomes" id="UP000789702">
    <property type="component" value="Unassembled WGS sequence"/>
</dbReference>
<evidence type="ECO:0000313" key="2">
    <source>
        <dbReference type="Proteomes" id="UP000789702"/>
    </source>
</evidence>
<protein>
    <submittedName>
        <fullName evidence="1">2128_t:CDS:1</fullName>
    </submittedName>
</protein>
<dbReference type="EMBL" id="CAJVPU010000591">
    <property type="protein sequence ID" value="CAG8455690.1"/>
    <property type="molecule type" value="Genomic_DNA"/>
</dbReference>
<comment type="caution">
    <text evidence="1">The sequence shown here is derived from an EMBL/GenBank/DDBJ whole genome shotgun (WGS) entry which is preliminary data.</text>
</comment>
<accession>A0ACA9K6E7</accession>
<gene>
    <name evidence="1" type="ORF">DHETER_LOCUS1054</name>
</gene>